<name>A0A455SPV3_9CHLR</name>
<evidence type="ECO:0000313" key="2">
    <source>
        <dbReference type="EMBL" id="BBH88225.1"/>
    </source>
</evidence>
<gene>
    <name evidence="2" type="ORF">KTC_29760</name>
</gene>
<proteinExistence type="predicted"/>
<dbReference type="AlphaFoldDB" id="A0A455SPV3"/>
<protein>
    <submittedName>
        <fullName evidence="2">Uncharacterized protein</fullName>
    </submittedName>
</protein>
<feature type="region of interest" description="Disordered" evidence="1">
    <location>
        <begin position="38"/>
        <end position="61"/>
    </location>
</feature>
<accession>A0A455SPV3</accession>
<sequence length="61" mass="6602">MNKSENNCAYAANSPGSVLRDYSIKKAKIIARCEQAYSPRKAPSAADPGAREARSRGFDLV</sequence>
<dbReference type="EMBL" id="AP019376">
    <property type="protein sequence ID" value="BBH88225.1"/>
    <property type="molecule type" value="Genomic_DNA"/>
</dbReference>
<reference evidence="2" key="1">
    <citation type="submission" date="2018-12" db="EMBL/GenBank/DDBJ databases">
        <title>Novel natural products biosynthetic potential of the class Ktedonobacteria.</title>
        <authorList>
            <person name="Zheng Y."/>
            <person name="Saitou A."/>
            <person name="Wang C.M."/>
            <person name="Toyoda A."/>
            <person name="Minakuchi Y."/>
            <person name="Sekiguchi Y."/>
            <person name="Ueda K."/>
            <person name="Takano H."/>
            <person name="Sakai Y."/>
            <person name="Yokota A."/>
            <person name="Yabe S."/>
        </authorList>
    </citation>
    <scope>NUCLEOTIDE SEQUENCE</scope>
    <source>
        <strain evidence="2">COM3</strain>
    </source>
</reference>
<evidence type="ECO:0000256" key="1">
    <source>
        <dbReference type="SAM" id="MobiDB-lite"/>
    </source>
</evidence>
<feature type="compositionally biased region" description="Basic and acidic residues" evidence="1">
    <location>
        <begin position="49"/>
        <end position="61"/>
    </location>
</feature>
<organism evidence="2">
    <name type="scientific">Thermosporothrix sp. COM3</name>
    <dbReference type="NCBI Taxonomy" id="2490863"/>
    <lineage>
        <taxon>Bacteria</taxon>
        <taxon>Bacillati</taxon>
        <taxon>Chloroflexota</taxon>
        <taxon>Ktedonobacteria</taxon>
        <taxon>Ktedonobacterales</taxon>
        <taxon>Thermosporotrichaceae</taxon>
        <taxon>Thermosporothrix</taxon>
    </lineage>
</organism>